<proteinExistence type="predicted"/>
<dbReference type="AlphaFoldDB" id="A0A815IHE0"/>
<comment type="caution">
    <text evidence="1">The sequence shown here is derived from an EMBL/GenBank/DDBJ whole genome shotgun (WGS) entry which is preliminary data.</text>
</comment>
<evidence type="ECO:0000313" key="1">
    <source>
        <dbReference type="EMBL" id="CAF1365426.1"/>
    </source>
</evidence>
<accession>A0A815IHE0</accession>
<dbReference type="Proteomes" id="UP000663864">
    <property type="component" value="Unassembled WGS sequence"/>
</dbReference>
<organism evidence="1 2">
    <name type="scientific">Rotaria sordida</name>
    <dbReference type="NCBI Taxonomy" id="392033"/>
    <lineage>
        <taxon>Eukaryota</taxon>
        <taxon>Metazoa</taxon>
        <taxon>Spiralia</taxon>
        <taxon>Gnathifera</taxon>
        <taxon>Rotifera</taxon>
        <taxon>Eurotatoria</taxon>
        <taxon>Bdelloidea</taxon>
        <taxon>Philodinida</taxon>
        <taxon>Philodinidae</taxon>
        <taxon>Rotaria</taxon>
    </lineage>
</organism>
<sequence length="345" mass="39059">MFSFGGLGDAGMDAYRGAFRDAYNSSLASYGGVSIGGMNPCLPHLSTIPLPCVSQCTEEQFREVGYRPPPTVYPLYPIDHNPERRIHIGPVPVYKPNIIIRCLEPPPIEPDTRTIVEVRPPTPPAPPPIVTHGPWPGPPPTLPPLILRQRPPPRPAPTNDIHYLRLPTPPAPPAQRIHHIYRPCPPKPRDIIIERWLHHKRSFPRKVDVVPAPPHNPISVRDVIIEHVHPEPLIEHQIRKYPQPIPTNPETYEQPHDGTLLDDKKLQEIVFSILSRQHVSPHILQRLQAIFRVRCDQNNEPIGFDGFMPRPNIDNMIPPTETHFPFINPMSSFSDELLPTAPLTY</sequence>
<reference evidence="1" key="1">
    <citation type="submission" date="2021-02" db="EMBL/GenBank/DDBJ databases">
        <authorList>
            <person name="Nowell W R."/>
        </authorList>
    </citation>
    <scope>NUCLEOTIDE SEQUENCE</scope>
</reference>
<gene>
    <name evidence="1" type="ORF">ZHD862_LOCUS31305</name>
</gene>
<evidence type="ECO:0000313" key="2">
    <source>
        <dbReference type="Proteomes" id="UP000663864"/>
    </source>
</evidence>
<name>A0A815IHE0_9BILA</name>
<protein>
    <submittedName>
        <fullName evidence="1">Uncharacterized protein</fullName>
    </submittedName>
</protein>
<dbReference type="EMBL" id="CAJNOT010003122">
    <property type="protein sequence ID" value="CAF1365426.1"/>
    <property type="molecule type" value="Genomic_DNA"/>
</dbReference>